<evidence type="ECO:0000313" key="5">
    <source>
        <dbReference type="Proteomes" id="UP000030143"/>
    </source>
</evidence>
<sequence length="1332" mass="148881">MSSVFKHARSLSGVSRLRADLLNSRLYKAIYHHDTEFPIPHWRNSRAGLSPGSFRSFQSTALLNVPESLAIDTQPSQLGDHFNKKRLDSSPDEQCATVLQDSVDSSLGKKRLQKTPSIRVKPKPTEYLSKALRNAGHALGHNGQSAGLDRAHTKFALQTQNELRTVGRPKKPSLPVILGEYIREVDSLLSSTSDKRADKGLDIALRKVFRNTSHDYLSSRGYDVADVTAWAWIMKSRNPHEAMVRLFLFETDRAKSGATSPKIPPFIPLQLLRQHNLDAHTFRLLLIHSLHLMSGHTFPITETPADFAENDPELSPEDFRPQIDSGTCMILVVRLIRHARRVWPQSLLTIARAFARFLSASRTDDAERSVLAARHDDRVKTVKFNECLWLLSIPANIAPYRSTAIQQQAQFELLRAMATHNPVLPVTRQGYRAVVAVQLAHKKTSEERQSAELKAPSWPPWKEEKLGIDSQRGNEGMFSRAMQVLSQMKDAGYSHRLWEDISSILAGWDTDHSPTVQTRAMMRRPQALPDRHGFKSNHHEMWVARIRSTRTVREAWACFLSYQDRGLPLKGAIYAAMAEKLIYRRNAIEREFDQMSHALPGDGREVHPEPASARDIIYVPTEPPTVDEFLDQMRGRGLRPSGRFLGLLLQSATSLRSGLYYLESSGLTVAQIEALSIVRAKSRTYHTLDLDAFHEMPDFVFASFIKFLCTHSDIASLDAGNRNILTADRFPALIAANCSTGAKVDLVAYSEEHPGNKHHPRALWHAIQLTKLRRAPYTPSWTHILSALTRERLTGYYGPRSRSLQRILAWHQALRALGWMRQRDVALGEEGFRILCVAFTKAIDAALRHPGTAEQSFMLIHKARIRRLKARNEGDDEVDALMQHALQVLKHEFDYLVLPASKTSEHAERSVFAAETTSETQLNVPSMLQIPSPATLHAFVRALGSVGDDEGLLHLLHWMCRSADILKEAADEHANGDKMMRRTLVAIRVFLERQQQRIDTRVPSDLIVEAYDLISRTGWDWPSDAEVAEYFRLSTPLAHLRATAVPTRVFISRYSTSTEDDIIKTQQVPAPGSGHVRVLQLNRPKARNAISTHLLDTLSKHVDAIAAEGGNGPTRALVVASNADAAFCAGADLKERANMSMAETEDFLLKLRSTFQKLASLEIPTISAVSSLALGGGLELALCTHLRVFASSSVVGLPETRLAIIPGAGGTYRLPPIIGVNRARDMILTGRRVTGPESYFIGLCDRLVEILPEEEAQEGVARERVLRESIKLALDICEGGPIAIKMAMQAVDAHALGERAENAAYEAVVETDDRYEALRAFVEKRKPAFRGR</sequence>
<dbReference type="GO" id="GO:0005739">
    <property type="term" value="C:mitochondrion"/>
    <property type="evidence" value="ECO:0007669"/>
    <property type="project" value="TreeGrafter"/>
</dbReference>
<proteinExistence type="inferred from homology"/>
<comment type="similarity">
    <text evidence="1">Belongs to the enoyl-CoA hydratase/isomerase family.</text>
</comment>
<keyword evidence="3" id="KW-0456">Lyase</keyword>
<dbReference type="SUPFAM" id="SSF52096">
    <property type="entry name" value="ClpP/crotonase"/>
    <property type="match status" value="1"/>
</dbReference>
<dbReference type="VEuPathDB" id="FungiDB:PEXP_007820"/>
<dbReference type="FunFam" id="3.90.226.10:FF:000058">
    <property type="entry name" value="Enoyl-CoA hydratase/isomerase family protein"/>
    <property type="match status" value="1"/>
</dbReference>
<dbReference type="InterPro" id="IPR029045">
    <property type="entry name" value="ClpP/crotonase-like_dom_sf"/>
</dbReference>
<protein>
    <submittedName>
        <fullName evidence="4">Crotonase, core</fullName>
    </submittedName>
</protein>
<dbReference type="Gene3D" id="3.90.226.10">
    <property type="entry name" value="2-enoyl-CoA Hydratase, Chain A, domain 1"/>
    <property type="match status" value="1"/>
</dbReference>
<dbReference type="GO" id="GO:0016829">
    <property type="term" value="F:lyase activity"/>
    <property type="evidence" value="ECO:0007669"/>
    <property type="project" value="UniProtKB-KW"/>
</dbReference>
<dbReference type="STRING" id="27334.A0A0A2J9L8"/>
<evidence type="ECO:0000256" key="2">
    <source>
        <dbReference type="ARBA" id="ARBA00023026"/>
    </source>
</evidence>
<dbReference type="CDD" id="cd06558">
    <property type="entry name" value="crotonase-like"/>
    <property type="match status" value="1"/>
</dbReference>
<dbReference type="HOGENOM" id="CLU_005247_2_0_1"/>
<organism evidence="4 5">
    <name type="scientific">Penicillium expansum</name>
    <name type="common">Blue mold rot fungus</name>
    <dbReference type="NCBI Taxonomy" id="27334"/>
    <lineage>
        <taxon>Eukaryota</taxon>
        <taxon>Fungi</taxon>
        <taxon>Dikarya</taxon>
        <taxon>Ascomycota</taxon>
        <taxon>Pezizomycotina</taxon>
        <taxon>Eurotiomycetes</taxon>
        <taxon>Eurotiomycetidae</taxon>
        <taxon>Eurotiales</taxon>
        <taxon>Aspergillaceae</taxon>
        <taxon>Penicillium</taxon>
    </lineage>
</organism>
<dbReference type="GO" id="GO:0006635">
    <property type="term" value="P:fatty acid beta-oxidation"/>
    <property type="evidence" value="ECO:0007669"/>
    <property type="project" value="TreeGrafter"/>
</dbReference>
<dbReference type="PANTHER" id="PTHR11941">
    <property type="entry name" value="ENOYL-COA HYDRATASE-RELATED"/>
    <property type="match status" value="1"/>
</dbReference>
<dbReference type="InterPro" id="IPR014748">
    <property type="entry name" value="Enoyl-CoA_hydra_C"/>
</dbReference>
<dbReference type="PANTHER" id="PTHR11941:SF171">
    <property type="entry name" value="SD19268P"/>
    <property type="match status" value="1"/>
</dbReference>
<dbReference type="Proteomes" id="UP000030143">
    <property type="component" value="Unassembled WGS sequence"/>
</dbReference>
<accession>A0A0A2J9L8</accession>
<keyword evidence="5" id="KW-1185">Reference proteome</keyword>
<dbReference type="EMBL" id="JQFZ01000288">
    <property type="protein sequence ID" value="KGO51353.1"/>
    <property type="molecule type" value="Genomic_DNA"/>
</dbReference>
<gene>
    <name evidence="4" type="ORF">PEX2_009200</name>
</gene>
<name>A0A0A2J9L8_PENEN</name>
<evidence type="ECO:0000313" key="4">
    <source>
        <dbReference type="EMBL" id="KGO51353.1"/>
    </source>
</evidence>
<evidence type="ECO:0000256" key="1">
    <source>
        <dbReference type="ARBA" id="ARBA00005254"/>
    </source>
</evidence>
<dbReference type="Pfam" id="PF00378">
    <property type="entry name" value="ECH_1"/>
    <property type="match status" value="1"/>
</dbReference>
<keyword evidence="2" id="KW-0843">Virulence</keyword>
<dbReference type="RefSeq" id="XP_016594306.1">
    <property type="nucleotide sequence ID" value="XM_016738197.1"/>
</dbReference>
<reference evidence="4 5" key="1">
    <citation type="journal article" date="2015" name="Mol. Plant Microbe Interact.">
        <title>Genome, transcriptome, and functional analyses of Penicillium expansum provide new insights into secondary metabolism and pathogenicity.</title>
        <authorList>
            <person name="Ballester A.R."/>
            <person name="Marcet-Houben M."/>
            <person name="Levin E."/>
            <person name="Sela N."/>
            <person name="Selma-Lazaro C."/>
            <person name="Carmona L."/>
            <person name="Wisniewski M."/>
            <person name="Droby S."/>
            <person name="Gonzalez-Candelas L."/>
            <person name="Gabaldon T."/>
        </authorList>
    </citation>
    <scope>NUCLEOTIDE SEQUENCE [LARGE SCALE GENOMIC DNA]</scope>
    <source>
        <strain evidence="4 5">MD-8</strain>
    </source>
</reference>
<comment type="caution">
    <text evidence="4">The sequence shown here is derived from an EMBL/GenBank/DDBJ whole genome shotgun (WGS) entry which is preliminary data.</text>
</comment>
<dbReference type="InterPro" id="IPR001753">
    <property type="entry name" value="Enoyl-CoA_hydra/iso"/>
</dbReference>
<evidence type="ECO:0000256" key="3">
    <source>
        <dbReference type="ARBA" id="ARBA00023239"/>
    </source>
</evidence>
<dbReference type="GeneID" id="27673616"/>
<dbReference type="Gene3D" id="1.10.12.10">
    <property type="entry name" value="Lyase 2-enoyl-coa Hydratase, Chain A, domain 2"/>
    <property type="match status" value="1"/>
</dbReference>